<dbReference type="RefSeq" id="WP_055286962.1">
    <property type="nucleotide sequence ID" value="NZ_CABIXW010000004.1"/>
</dbReference>
<dbReference type="GO" id="GO:0005524">
    <property type="term" value="F:ATP binding"/>
    <property type="evidence" value="ECO:0007669"/>
    <property type="project" value="UniProtKB-KW"/>
</dbReference>
<dbReference type="Pfam" id="PF14524">
    <property type="entry name" value="Wzt_C"/>
    <property type="match status" value="1"/>
</dbReference>
<dbReference type="Proteomes" id="UP000095780">
    <property type="component" value="Unassembled WGS sequence"/>
</dbReference>
<evidence type="ECO:0000256" key="3">
    <source>
        <dbReference type="ARBA" id="ARBA00022741"/>
    </source>
</evidence>
<accession>A0A174ZNT8</accession>
<dbReference type="InterPro" id="IPR003439">
    <property type="entry name" value="ABC_transporter-like_ATP-bd"/>
</dbReference>
<name>A0A174ZNT8_9FIRM</name>
<reference evidence="6 7" key="1">
    <citation type="submission" date="2015-09" db="EMBL/GenBank/DDBJ databases">
        <authorList>
            <consortium name="Pathogen Informatics"/>
        </authorList>
    </citation>
    <scope>NUCLEOTIDE SEQUENCE [LARGE SCALE GENOMIC DNA]</scope>
    <source>
        <strain evidence="6 7">2789STDY5834878</strain>
    </source>
</reference>
<dbReference type="Gene3D" id="3.40.50.300">
    <property type="entry name" value="P-loop containing nucleotide triphosphate hydrolases"/>
    <property type="match status" value="1"/>
</dbReference>
<evidence type="ECO:0000313" key="6">
    <source>
        <dbReference type="EMBL" id="CUQ84920.1"/>
    </source>
</evidence>
<keyword evidence="6" id="KW-0378">Hydrolase</keyword>
<dbReference type="GO" id="GO:0016887">
    <property type="term" value="F:ATP hydrolysis activity"/>
    <property type="evidence" value="ECO:0007669"/>
    <property type="project" value="InterPro"/>
</dbReference>
<dbReference type="AlphaFoldDB" id="A0A174ZNT8"/>
<dbReference type="SUPFAM" id="SSF52540">
    <property type="entry name" value="P-loop containing nucleoside triphosphate hydrolases"/>
    <property type="match status" value="1"/>
</dbReference>
<dbReference type="PANTHER" id="PTHR46743">
    <property type="entry name" value="TEICHOIC ACIDS EXPORT ATP-BINDING PROTEIN TAGH"/>
    <property type="match status" value="1"/>
</dbReference>
<dbReference type="InterPro" id="IPR015860">
    <property type="entry name" value="ABC_transpr_TagH-like"/>
</dbReference>
<feature type="domain" description="ABC transporter" evidence="5">
    <location>
        <begin position="27"/>
        <end position="249"/>
    </location>
</feature>
<evidence type="ECO:0000256" key="2">
    <source>
        <dbReference type="ARBA" id="ARBA00022448"/>
    </source>
</evidence>
<dbReference type="InterPro" id="IPR027417">
    <property type="entry name" value="P-loop_NTPase"/>
</dbReference>
<gene>
    <name evidence="6" type="primary">tagH</name>
    <name evidence="6" type="ORF">ERS852492_01505</name>
</gene>
<dbReference type="Gene3D" id="2.70.50.60">
    <property type="entry name" value="abc- transporter (atp binding component) like domain"/>
    <property type="match status" value="1"/>
</dbReference>
<sequence length="422" mass="48152">MLNNENSIEVRNVSKSFKVYFDKGNELKEKMLFWKRNRYENRVVLNNISFTVKKGEAVGLIGRNGCGKSTTLKLLTKIIYPDSGSIEMCGRVSSLLELGAGFHPDMSGRENIYTNAAIFGLTKKEIDERLEDIIEFSELQQFIDNPVRTYSSGMYMRLAFSVAINVNADILLIDEILAVGDANFQAKCFNKLREIKANGTTIIIVSHALGQIEEICDKSIWIKDGQIEQEGDPREVDIAYLDYMNQERLSKDEQERARILRIEAEQRRLKKAEEENKEGGNDKRYGSFEARINDVILSCDDGKRTETLETGRKAVIEIDYSVETPVKDVHARYMIYRIDGQLCSGSSTKIDRLDAFDLDKDGKIVIEFDSMTLTRSQYWVDIVLEKADGTPIDYYKEAVRFNVVSGIEDMGVARIEHTWKNC</sequence>
<evidence type="ECO:0000256" key="4">
    <source>
        <dbReference type="ARBA" id="ARBA00022840"/>
    </source>
</evidence>
<dbReference type="GO" id="GO:0140359">
    <property type="term" value="F:ABC-type transporter activity"/>
    <property type="evidence" value="ECO:0007669"/>
    <property type="project" value="InterPro"/>
</dbReference>
<proteinExistence type="inferred from homology"/>
<dbReference type="InterPro" id="IPR003593">
    <property type="entry name" value="AAA+_ATPase"/>
</dbReference>
<dbReference type="PROSITE" id="PS50893">
    <property type="entry name" value="ABC_TRANSPORTER_2"/>
    <property type="match status" value="1"/>
</dbReference>
<protein>
    <submittedName>
        <fullName evidence="6">Teichoic acids export ATP-binding protein TagH</fullName>
        <ecNumber evidence="6">3.6.3.40</ecNumber>
    </submittedName>
</protein>
<evidence type="ECO:0000313" key="7">
    <source>
        <dbReference type="Proteomes" id="UP000095780"/>
    </source>
</evidence>
<keyword evidence="3" id="KW-0547">Nucleotide-binding</keyword>
<dbReference type="GO" id="GO:0016020">
    <property type="term" value="C:membrane"/>
    <property type="evidence" value="ECO:0007669"/>
    <property type="project" value="InterPro"/>
</dbReference>
<evidence type="ECO:0000259" key="5">
    <source>
        <dbReference type="PROSITE" id="PS50893"/>
    </source>
</evidence>
<dbReference type="CDD" id="cd03220">
    <property type="entry name" value="ABC_KpsT_Wzt"/>
    <property type="match status" value="1"/>
</dbReference>
<keyword evidence="2" id="KW-0813">Transport</keyword>
<dbReference type="Pfam" id="PF00005">
    <property type="entry name" value="ABC_tran"/>
    <property type="match status" value="1"/>
</dbReference>
<dbReference type="InterPro" id="IPR050683">
    <property type="entry name" value="Bact_Polysacc_Export_ATP-bd"/>
</dbReference>
<dbReference type="SMART" id="SM00382">
    <property type="entry name" value="AAA"/>
    <property type="match status" value="1"/>
</dbReference>
<dbReference type="PANTHER" id="PTHR46743:SF2">
    <property type="entry name" value="TEICHOIC ACIDS EXPORT ATP-BINDING PROTEIN TAGH"/>
    <property type="match status" value="1"/>
</dbReference>
<comment type="similarity">
    <text evidence="1">Belongs to the ABC transporter superfamily.</text>
</comment>
<dbReference type="InterPro" id="IPR029439">
    <property type="entry name" value="Wzt_C"/>
</dbReference>
<dbReference type="EMBL" id="CZBV01000004">
    <property type="protein sequence ID" value="CUQ84920.1"/>
    <property type="molecule type" value="Genomic_DNA"/>
</dbReference>
<evidence type="ECO:0000256" key="1">
    <source>
        <dbReference type="ARBA" id="ARBA00005417"/>
    </source>
</evidence>
<keyword evidence="4 6" id="KW-0067">ATP-binding</keyword>
<dbReference type="EC" id="3.6.3.40" evidence="6"/>
<organism evidence="6 7">
    <name type="scientific">Lachnospira eligens</name>
    <dbReference type="NCBI Taxonomy" id="39485"/>
    <lineage>
        <taxon>Bacteria</taxon>
        <taxon>Bacillati</taxon>
        <taxon>Bacillota</taxon>
        <taxon>Clostridia</taxon>
        <taxon>Lachnospirales</taxon>
        <taxon>Lachnospiraceae</taxon>
        <taxon>Lachnospira</taxon>
    </lineage>
</organism>
<dbReference type="CDD" id="cd10147">
    <property type="entry name" value="Wzt_C-like"/>
    <property type="match status" value="1"/>
</dbReference>